<protein>
    <recommendedName>
        <fullName evidence="1">FAD/NAD(P)-binding domain-containing protein</fullName>
    </recommendedName>
</protein>
<evidence type="ECO:0000259" key="1">
    <source>
        <dbReference type="Pfam" id="PF07992"/>
    </source>
</evidence>
<dbReference type="Gene3D" id="3.50.50.100">
    <property type="match status" value="1"/>
</dbReference>
<evidence type="ECO:0000313" key="3">
    <source>
        <dbReference type="Proteomes" id="UP001174934"/>
    </source>
</evidence>
<reference evidence="2" key="1">
    <citation type="submission" date="2023-06" db="EMBL/GenBank/DDBJ databases">
        <title>Genome-scale phylogeny and comparative genomics of the fungal order Sordariales.</title>
        <authorList>
            <consortium name="Lawrence Berkeley National Laboratory"/>
            <person name="Hensen N."/>
            <person name="Bonometti L."/>
            <person name="Westerberg I."/>
            <person name="Brannstrom I.O."/>
            <person name="Guillou S."/>
            <person name="Cros-Aarteil S."/>
            <person name="Calhoun S."/>
            <person name="Haridas S."/>
            <person name="Kuo A."/>
            <person name="Mondo S."/>
            <person name="Pangilinan J."/>
            <person name="Riley R."/>
            <person name="LaButti K."/>
            <person name="Andreopoulos B."/>
            <person name="Lipzen A."/>
            <person name="Chen C."/>
            <person name="Yanf M."/>
            <person name="Daum C."/>
            <person name="Ng V."/>
            <person name="Clum A."/>
            <person name="Steindorff A."/>
            <person name="Ohm R."/>
            <person name="Martin F."/>
            <person name="Silar P."/>
            <person name="Natvig D."/>
            <person name="Lalanne C."/>
            <person name="Gautier V."/>
            <person name="Ament-velasquez S.L."/>
            <person name="Kruys A."/>
            <person name="Hutchinson M.I."/>
            <person name="Powell A.J."/>
            <person name="Barry K."/>
            <person name="Miller A.N."/>
            <person name="Grigoriev I.V."/>
            <person name="Debuchy R."/>
            <person name="Gladieux P."/>
            <person name="Thoren M.H."/>
            <person name="Johannesson H."/>
        </authorList>
    </citation>
    <scope>NUCLEOTIDE SEQUENCE</scope>
    <source>
        <strain evidence="2">SMH3391-2</strain>
    </source>
</reference>
<proteinExistence type="predicted"/>
<dbReference type="Proteomes" id="UP001174934">
    <property type="component" value="Unassembled WGS sequence"/>
</dbReference>
<evidence type="ECO:0000313" key="2">
    <source>
        <dbReference type="EMBL" id="KAK0634303.1"/>
    </source>
</evidence>
<dbReference type="GO" id="GO:0050660">
    <property type="term" value="F:flavin adenine dinucleotide binding"/>
    <property type="evidence" value="ECO:0007669"/>
    <property type="project" value="TreeGrafter"/>
</dbReference>
<dbReference type="PRINTS" id="PR00469">
    <property type="entry name" value="PNDRDTASEII"/>
</dbReference>
<dbReference type="PANTHER" id="PTHR43735:SF5">
    <property type="entry name" value="FAD_NAD(P)-BINDING DOMAIN-CONTAINING PROTEIN"/>
    <property type="match status" value="1"/>
</dbReference>
<dbReference type="EMBL" id="JAULSR010000001">
    <property type="protein sequence ID" value="KAK0634303.1"/>
    <property type="molecule type" value="Genomic_DNA"/>
</dbReference>
<dbReference type="InterPro" id="IPR036188">
    <property type="entry name" value="FAD/NAD-bd_sf"/>
</dbReference>
<sequence>MVVERIKRYWSITRLVGLFLQIYSSLFRRKLSVKLSSFLAAHTKTPVVPPEEVKNIVVVGAAFAGYFAARILATELPRNGRYRVVVVEPNTHFNFTWVLPRFCVLEGHEDKAFIPYTPDFFAHAYAAKGAVSWVRDKVETVKRESIVLRSGDEIPYEYLIIATGSTVRNGLPSRIGAETRDEGVKLMRAVQARIKAAKTIVVAGGGAAGVEIATDAKNQYPEKEITLVHSRQAVMHRFGPGLQTGAMDALKRLGVEVVLGDKVLTGSIIDGESVTLSGGRTIPCDYFINCTGTQPSSGLIADLAPDTISPTGHIKVKPTLQIDDDSLPNVYICGDVADTDAPNPNSRIAARQAEIAADNVVLAAKGKKPSNTYKTQWGYGVIKLTLGFVSTLS</sequence>
<dbReference type="AlphaFoldDB" id="A0AA39XHW3"/>
<accession>A0AA39XHW3</accession>
<dbReference type="SUPFAM" id="SSF51905">
    <property type="entry name" value="FAD/NAD(P)-binding domain"/>
    <property type="match status" value="1"/>
</dbReference>
<keyword evidence="3" id="KW-1185">Reference proteome</keyword>
<gene>
    <name evidence="2" type="ORF">B0T17DRAFT_484583</name>
</gene>
<organism evidence="2 3">
    <name type="scientific">Bombardia bombarda</name>
    <dbReference type="NCBI Taxonomy" id="252184"/>
    <lineage>
        <taxon>Eukaryota</taxon>
        <taxon>Fungi</taxon>
        <taxon>Dikarya</taxon>
        <taxon>Ascomycota</taxon>
        <taxon>Pezizomycotina</taxon>
        <taxon>Sordariomycetes</taxon>
        <taxon>Sordariomycetidae</taxon>
        <taxon>Sordariales</taxon>
        <taxon>Lasiosphaeriaceae</taxon>
        <taxon>Bombardia</taxon>
    </lineage>
</organism>
<feature type="domain" description="FAD/NAD(P)-binding" evidence="1">
    <location>
        <begin position="55"/>
        <end position="350"/>
    </location>
</feature>
<dbReference type="Pfam" id="PF07992">
    <property type="entry name" value="Pyr_redox_2"/>
    <property type="match status" value="1"/>
</dbReference>
<dbReference type="PANTHER" id="PTHR43735">
    <property type="entry name" value="APOPTOSIS-INDUCING FACTOR 1"/>
    <property type="match status" value="1"/>
</dbReference>
<name>A0AA39XHW3_9PEZI</name>
<dbReference type="InterPro" id="IPR023753">
    <property type="entry name" value="FAD/NAD-binding_dom"/>
</dbReference>
<dbReference type="PRINTS" id="PR00368">
    <property type="entry name" value="FADPNR"/>
</dbReference>
<dbReference type="GO" id="GO:0005737">
    <property type="term" value="C:cytoplasm"/>
    <property type="evidence" value="ECO:0007669"/>
    <property type="project" value="TreeGrafter"/>
</dbReference>
<dbReference type="GO" id="GO:0004174">
    <property type="term" value="F:electron-transferring-flavoprotein dehydrogenase activity"/>
    <property type="evidence" value="ECO:0007669"/>
    <property type="project" value="TreeGrafter"/>
</dbReference>
<comment type="caution">
    <text evidence="2">The sequence shown here is derived from an EMBL/GenBank/DDBJ whole genome shotgun (WGS) entry which is preliminary data.</text>
</comment>